<comment type="similarity">
    <text evidence="1">Belongs to the ARG7 family.</text>
</comment>
<evidence type="ECO:0000256" key="1">
    <source>
        <dbReference type="ARBA" id="ARBA00006974"/>
    </source>
</evidence>
<dbReference type="RefSeq" id="XP_027073411.1">
    <property type="nucleotide sequence ID" value="XM_027217610.1"/>
</dbReference>
<dbReference type="InterPro" id="IPR003676">
    <property type="entry name" value="SAUR_fam"/>
</dbReference>
<sequence>MALKKGTKHAATQTAALKQILKKCSSFGRKNTGHDHHDNSLPHDVPKGHFAVYVGQNRTRYIIPISWLEHPEFQSLLQRAEEEFGFNHEMGLTIPCDEEVFCSLFSMIR</sequence>
<dbReference type="Proteomes" id="UP001652660">
    <property type="component" value="Chromosome 7c"/>
</dbReference>
<name>A0A6P6T6G0_COFAR</name>
<dbReference type="OrthoDB" id="1841988at2759"/>
<evidence type="ECO:0000313" key="3">
    <source>
        <dbReference type="RefSeq" id="XP_027073411.1"/>
    </source>
</evidence>
<dbReference type="AlphaFoldDB" id="A0A6P6T6G0"/>
<dbReference type="GO" id="GO:0009733">
    <property type="term" value="P:response to auxin"/>
    <property type="evidence" value="ECO:0007669"/>
    <property type="project" value="InterPro"/>
</dbReference>
<reference evidence="2" key="1">
    <citation type="journal article" date="2025" name="Foods">
        <title>Unveiling the Microbial Signatures of Arabica Coffee Cherries: Insights into Ripeness Specific Diversity, Functional Traits, and Implications for Quality and Safety.</title>
        <authorList>
            <consortium name="RefSeq"/>
            <person name="Tenea G.N."/>
            <person name="Cifuentes V."/>
            <person name="Reyes P."/>
            <person name="Cevallos-Vallejos M."/>
        </authorList>
    </citation>
    <scope>NUCLEOTIDE SEQUENCE [LARGE SCALE GENOMIC DNA]</scope>
</reference>
<accession>A0A6P6T6G0</accession>
<dbReference type="GeneID" id="113697972"/>
<dbReference type="PANTHER" id="PTHR31929">
    <property type="entry name" value="SAUR-LIKE AUXIN-RESPONSIVE PROTEIN FAMILY-RELATED"/>
    <property type="match status" value="1"/>
</dbReference>
<evidence type="ECO:0000313" key="2">
    <source>
        <dbReference type="Proteomes" id="UP001652660"/>
    </source>
</evidence>
<protein>
    <submittedName>
        <fullName evidence="3">Protein SMALL AUXIN UP-REGULATED RNA 9-like</fullName>
    </submittedName>
</protein>
<organism evidence="2 3">
    <name type="scientific">Coffea arabica</name>
    <name type="common">Arabian coffee</name>
    <dbReference type="NCBI Taxonomy" id="13443"/>
    <lineage>
        <taxon>Eukaryota</taxon>
        <taxon>Viridiplantae</taxon>
        <taxon>Streptophyta</taxon>
        <taxon>Embryophyta</taxon>
        <taxon>Tracheophyta</taxon>
        <taxon>Spermatophyta</taxon>
        <taxon>Magnoliopsida</taxon>
        <taxon>eudicotyledons</taxon>
        <taxon>Gunneridae</taxon>
        <taxon>Pentapetalae</taxon>
        <taxon>asterids</taxon>
        <taxon>lamiids</taxon>
        <taxon>Gentianales</taxon>
        <taxon>Rubiaceae</taxon>
        <taxon>Ixoroideae</taxon>
        <taxon>Gardenieae complex</taxon>
        <taxon>Bertiereae - Coffeeae clade</taxon>
        <taxon>Coffeeae</taxon>
        <taxon>Coffea</taxon>
    </lineage>
</organism>
<dbReference type="Pfam" id="PF02519">
    <property type="entry name" value="Auxin_inducible"/>
    <property type="match status" value="1"/>
</dbReference>
<reference evidence="3" key="2">
    <citation type="submission" date="2025-08" db="UniProtKB">
        <authorList>
            <consortium name="RefSeq"/>
        </authorList>
    </citation>
    <scope>IDENTIFICATION</scope>
    <source>
        <tissue evidence="3">Leaves</tissue>
    </source>
</reference>
<proteinExistence type="inferred from homology"/>
<gene>
    <name evidence="3" type="primary">LOC113697972</name>
</gene>
<keyword evidence="2" id="KW-1185">Reference proteome</keyword>